<gene>
    <name evidence="1" type="ORF">BC008_20875</name>
</gene>
<evidence type="ECO:0000313" key="1">
    <source>
        <dbReference type="EMBL" id="KST65248.1"/>
    </source>
</evidence>
<evidence type="ECO:0000313" key="2">
    <source>
        <dbReference type="Proteomes" id="UP000053372"/>
    </source>
</evidence>
<reference evidence="1 2" key="1">
    <citation type="journal article" date="2015" name="Genome Announc.">
        <title>Draft Genome of the Euendolithic (true boring) Cyanobacterium Mastigocoleus testarum strain BC008.</title>
        <authorList>
            <person name="Guida B.S."/>
            <person name="Garcia-Pichel F."/>
        </authorList>
    </citation>
    <scope>NUCLEOTIDE SEQUENCE [LARGE SCALE GENOMIC DNA]</scope>
    <source>
        <strain evidence="1 2">BC008</strain>
    </source>
</reference>
<dbReference type="EMBL" id="LMTZ01000110">
    <property type="protein sequence ID" value="KST65248.1"/>
    <property type="molecule type" value="Genomic_DNA"/>
</dbReference>
<keyword evidence="2" id="KW-1185">Reference proteome</keyword>
<proteinExistence type="predicted"/>
<dbReference type="RefSeq" id="WP_027844865.1">
    <property type="nucleotide sequence ID" value="NZ_LMTZ01000110.1"/>
</dbReference>
<name>A0A0V7ZKT3_9CYAN</name>
<accession>A0A0V7ZKT3</accession>
<dbReference type="Proteomes" id="UP000053372">
    <property type="component" value="Unassembled WGS sequence"/>
</dbReference>
<sequence length="88" mass="9206">MADIKLTQLVSRTEELTPNESHAIIGGNFIKTITGITQIGTGILSLHAGLNTLQSGNTQQPNAPSGGSNPTQILAYQEFFAPDTIAGI</sequence>
<organism evidence="1 2">
    <name type="scientific">Mastigocoleus testarum BC008</name>
    <dbReference type="NCBI Taxonomy" id="371196"/>
    <lineage>
        <taxon>Bacteria</taxon>
        <taxon>Bacillati</taxon>
        <taxon>Cyanobacteriota</taxon>
        <taxon>Cyanophyceae</taxon>
        <taxon>Nostocales</taxon>
        <taxon>Hapalosiphonaceae</taxon>
        <taxon>Mastigocoleus</taxon>
    </lineage>
</organism>
<protein>
    <submittedName>
        <fullName evidence="1">Uncharacterized protein</fullName>
    </submittedName>
</protein>
<comment type="caution">
    <text evidence="1">The sequence shown here is derived from an EMBL/GenBank/DDBJ whole genome shotgun (WGS) entry which is preliminary data.</text>
</comment>
<dbReference type="AlphaFoldDB" id="A0A0V7ZKT3"/>